<dbReference type="EMBL" id="JBHDIY010000002">
    <property type="protein sequence ID" value="MFL4470443.1"/>
    <property type="molecule type" value="Genomic_DNA"/>
</dbReference>
<proteinExistence type="predicted"/>
<protein>
    <submittedName>
        <fullName evidence="1">Uncharacterized protein</fullName>
    </submittedName>
</protein>
<sequence length="167" mass="17557">MTDRSWTEIQALAVKAATGAKVPPAQALAFGAMLTRHLADGGSEVALAHVLNDPKAILTLAHQIETMIENASLSPRVVSVREESAERRALLISWLASLPCQAEISASDTQVHARLSLSDPSARSRPARVAIGSALFDQMQALAARTYVPDSATSRSSGAGAGLMELD</sequence>
<reference evidence="1 2" key="1">
    <citation type="submission" date="2024-08" db="EMBL/GenBank/DDBJ databases">
        <title>Tateyamaria sp. nov., isolated from marine algae.</title>
        <authorList>
            <person name="Choi B.J."/>
            <person name="Kim J.M."/>
            <person name="Lee J.K."/>
            <person name="Choi D.G."/>
            <person name="Bayburt H."/>
            <person name="Baek J.H."/>
            <person name="Han D.M."/>
            <person name="Jeon C.O."/>
        </authorList>
    </citation>
    <scope>NUCLEOTIDE SEQUENCE [LARGE SCALE GENOMIC DNA]</scope>
    <source>
        <strain evidence="1 2">KMU-156</strain>
    </source>
</reference>
<keyword evidence="2" id="KW-1185">Reference proteome</keyword>
<comment type="caution">
    <text evidence="1">The sequence shown here is derived from an EMBL/GenBank/DDBJ whole genome shotgun (WGS) entry which is preliminary data.</text>
</comment>
<gene>
    <name evidence="1" type="ORF">ACERZ8_11350</name>
</gene>
<dbReference type="Proteomes" id="UP001627408">
    <property type="component" value="Unassembled WGS sequence"/>
</dbReference>
<evidence type="ECO:0000313" key="2">
    <source>
        <dbReference type="Proteomes" id="UP001627408"/>
    </source>
</evidence>
<dbReference type="RefSeq" id="WP_407592297.1">
    <property type="nucleotide sequence ID" value="NZ_JBHDIY010000002.1"/>
</dbReference>
<name>A0ABW8UTI4_9RHOB</name>
<accession>A0ABW8UTI4</accession>
<evidence type="ECO:0000313" key="1">
    <source>
        <dbReference type="EMBL" id="MFL4470443.1"/>
    </source>
</evidence>
<organism evidence="1 2">
    <name type="scientific">Tateyamaria armeniaca</name>
    <dbReference type="NCBI Taxonomy" id="2518930"/>
    <lineage>
        <taxon>Bacteria</taxon>
        <taxon>Pseudomonadati</taxon>
        <taxon>Pseudomonadota</taxon>
        <taxon>Alphaproteobacteria</taxon>
        <taxon>Rhodobacterales</taxon>
        <taxon>Roseobacteraceae</taxon>
        <taxon>Tateyamaria</taxon>
    </lineage>
</organism>